<dbReference type="AlphaFoldDB" id="A0A1J5QVK8"/>
<dbReference type="PANTHER" id="PTHR30251:SF4">
    <property type="entry name" value="SLR1668 PROTEIN"/>
    <property type="match status" value="1"/>
</dbReference>
<accession>A0A1J5QVK8</accession>
<dbReference type="InterPro" id="IPR016147">
    <property type="entry name" value="Pili_assmbl_chaperone_N"/>
</dbReference>
<dbReference type="InterPro" id="IPR050643">
    <property type="entry name" value="Periplasmic_pilus_chap"/>
</dbReference>
<dbReference type="InterPro" id="IPR008962">
    <property type="entry name" value="PapD-like_sf"/>
</dbReference>
<reference evidence="2" key="1">
    <citation type="submission" date="2016-10" db="EMBL/GenBank/DDBJ databases">
        <title>Sequence of Gallionella enrichment culture.</title>
        <authorList>
            <person name="Poehlein A."/>
            <person name="Muehling M."/>
            <person name="Daniel R."/>
        </authorList>
    </citation>
    <scope>NUCLEOTIDE SEQUENCE</scope>
</reference>
<dbReference type="Pfam" id="PF00345">
    <property type="entry name" value="PapD_N"/>
    <property type="match status" value="1"/>
</dbReference>
<dbReference type="EMBL" id="MLJW01000408">
    <property type="protein sequence ID" value="OIQ87705.1"/>
    <property type="molecule type" value="Genomic_DNA"/>
</dbReference>
<feature type="domain" description="Pili assembly chaperone N-terminal" evidence="1">
    <location>
        <begin position="26"/>
        <end position="143"/>
    </location>
</feature>
<evidence type="ECO:0000313" key="2">
    <source>
        <dbReference type="EMBL" id="OIQ87705.1"/>
    </source>
</evidence>
<dbReference type="InterPro" id="IPR013783">
    <property type="entry name" value="Ig-like_fold"/>
</dbReference>
<name>A0A1J5QVK8_9ZZZZ</name>
<dbReference type="Gene3D" id="2.60.40.10">
    <property type="entry name" value="Immunoglobulins"/>
    <property type="match status" value="1"/>
</dbReference>
<dbReference type="SUPFAM" id="SSF49354">
    <property type="entry name" value="PapD-like"/>
    <property type="match status" value="1"/>
</dbReference>
<dbReference type="GO" id="GO:0071555">
    <property type="term" value="P:cell wall organization"/>
    <property type="evidence" value="ECO:0007669"/>
    <property type="project" value="InterPro"/>
</dbReference>
<evidence type="ECO:0000259" key="1">
    <source>
        <dbReference type="Pfam" id="PF00345"/>
    </source>
</evidence>
<organism evidence="2">
    <name type="scientific">mine drainage metagenome</name>
    <dbReference type="NCBI Taxonomy" id="410659"/>
    <lineage>
        <taxon>unclassified sequences</taxon>
        <taxon>metagenomes</taxon>
        <taxon>ecological metagenomes</taxon>
    </lineage>
</organism>
<protein>
    <submittedName>
        <fullName evidence="2">Putative fimbrial chaperone protein</fullName>
    </submittedName>
</protein>
<dbReference type="GO" id="GO:0030288">
    <property type="term" value="C:outer membrane-bounded periplasmic space"/>
    <property type="evidence" value="ECO:0007669"/>
    <property type="project" value="InterPro"/>
</dbReference>
<sequence>MRFALGIGVACALLWAPHAALASSYSLDPVRVQLSASEPLGQVTLRNASSAPISIQVELSHWHEIDSKEQLKPAHDVLASPPLFVVPAGQSQVVRFGLRNAPTAAVESAWRVTFNQLPSPTRRNNSAELLLRSTIPLFYRPESAAPPKLVAQATRGAKHLDLRLSNVGGVHVELDSLQVRCGGVTLFSHATMIYLLPGSYSTLKLPLPASGQALDIEARTDEPAPQDQIHLRIAITGP</sequence>
<comment type="caution">
    <text evidence="2">The sequence shown here is derived from an EMBL/GenBank/DDBJ whole genome shotgun (WGS) entry which is preliminary data.</text>
</comment>
<dbReference type="PANTHER" id="PTHR30251">
    <property type="entry name" value="PILUS ASSEMBLY CHAPERONE"/>
    <property type="match status" value="1"/>
</dbReference>
<proteinExistence type="predicted"/>
<gene>
    <name evidence="2" type="ORF">GALL_304180</name>
</gene>